<keyword evidence="6" id="KW-0143">Chaperone</keyword>
<feature type="chain" id="PRO_5026675409" evidence="8">
    <location>
        <begin position="25"/>
        <end position="217"/>
    </location>
</feature>
<evidence type="ECO:0000256" key="5">
    <source>
        <dbReference type="ARBA" id="ARBA00022824"/>
    </source>
</evidence>
<dbReference type="PANTHER" id="PTHR17600">
    <property type="entry name" value="MESODERM DEVELOPMENT CANDIDATE 2"/>
    <property type="match status" value="1"/>
</dbReference>
<sequence length="217" mass="25075">MSKMKNIFKFFLLVLLICIPNANCSKPEEKPSWAKKDIRDYTDADMERLLDQWEEGDDPLEPDELPEHLRPSPKIDLAKLDMTNADNVIRATKKGKGLMMFVGLKKEYSRDETESITQRWQTGLHNNHIIAERYIIDDNRAIFMFRDGAQVIDAKGFLLEQPELTEITFEGQTFNGKYNKENMAEETAGESKVKTKKKISKPTTETKRETANNKDEL</sequence>
<accession>A0A6J0C8I7</accession>
<dbReference type="GO" id="GO:0006457">
    <property type="term" value="P:protein folding"/>
    <property type="evidence" value="ECO:0007669"/>
    <property type="project" value="InterPro"/>
</dbReference>
<reference evidence="10" key="1">
    <citation type="submission" date="2025-08" db="UniProtKB">
        <authorList>
            <consortium name="RefSeq"/>
        </authorList>
    </citation>
    <scope>IDENTIFICATION</scope>
    <source>
        <tissue evidence="10">Thorax and Abdomen</tissue>
    </source>
</reference>
<dbReference type="OrthoDB" id="75833at2759"/>
<feature type="region of interest" description="Disordered" evidence="7">
    <location>
        <begin position="184"/>
        <end position="217"/>
    </location>
</feature>
<evidence type="ECO:0000256" key="3">
    <source>
        <dbReference type="ARBA" id="ARBA00022687"/>
    </source>
</evidence>
<name>A0A6J0C8I7_NEOLC</name>
<keyword evidence="9" id="KW-1185">Reference proteome</keyword>
<organism evidence="10">
    <name type="scientific">Neodiprion lecontei</name>
    <name type="common">Redheaded pine sawfly</name>
    <dbReference type="NCBI Taxonomy" id="441921"/>
    <lineage>
        <taxon>Eukaryota</taxon>
        <taxon>Metazoa</taxon>
        <taxon>Ecdysozoa</taxon>
        <taxon>Arthropoda</taxon>
        <taxon>Hexapoda</taxon>
        <taxon>Insecta</taxon>
        <taxon>Pterygota</taxon>
        <taxon>Neoptera</taxon>
        <taxon>Endopterygota</taxon>
        <taxon>Hymenoptera</taxon>
        <taxon>Tenthredinoidea</taxon>
        <taxon>Diprionidae</taxon>
        <taxon>Diprioninae</taxon>
        <taxon>Neodiprion</taxon>
    </lineage>
</organism>
<dbReference type="KEGG" id="nlo:107226550"/>
<dbReference type="CTD" id="48986"/>
<dbReference type="PANTHER" id="PTHR17600:SF2">
    <property type="entry name" value="LRP CHAPERONE MESD"/>
    <property type="match status" value="1"/>
</dbReference>
<dbReference type="Gene3D" id="6.10.250.640">
    <property type="match status" value="1"/>
</dbReference>
<keyword evidence="3" id="KW-0879">Wnt signaling pathway</keyword>
<dbReference type="GeneID" id="107226550"/>
<evidence type="ECO:0000313" key="10">
    <source>
        <dbReference type="RefSeq" id="XP_015522887.1"/>
    </source>
</evidence>
<dbReference type="GO" id="GO:0005783">
    <property type="term" value="C:endoplasmic reticulum"/>
    <property type="evidence" value="ECO:0007669"/>
    <property type="project" value="UniProtKB-SubCell"/>
</dbReference>
<evidence type="ECO:0000256" key="6">
    <source>
        <dbReference type="ARBA" id="ARBA00023186"/>
    </source>
</evidence>
<keyword evidence="4 8" id="KW-0732">Signal</keyword>
<comment type="subcellular location">
    <subcellularLocation>
        <location evidence="1">Endoplasmic reticulum</location>
    </subcellularLocation>
</comment>
<evidence type="ECO:0000256" key="4">
    <source>
        <dbReference type="ARBA" id="ARBA00022729"/>
    </source>
</evidence>
<gene>
    <name evidence="10" type="primary">LOC107226550</name>
</gene>
<keyword evidence="5" id="KW-0256">Endoplasmic reticulum</keyword>
<dbReference type="AlphaFoldDB" id="A0A6J0C8I7"/>
<dbReference type="Proteomes" id="UP000829291">
    <property type="component" value="Chromosome 3"/>
</dbReference>
<evidence type="ECO:0000313" key="9">
    <source>
        <dbReference type="Proteomes" id="UP000829291"/>
    </source>
</evidence>
<proteinExistence type="inferred from homology"/>
<evidence type="ECO:0000256" key="7">
    <source>
        <dbReference type="SAM" id="MobiDB-lite"/>
    </source>
</evidence>
<dbReference type="FunCoup" id="A0A6J0C8I7">
    <property type="interactions" value="2068"/>
</dbReference>
<feature type="compositionally biased region" description="Basic and acidic residues" evidence="7">
    <location>
        <begin position="184"/>
        <end position="193"/>
    </location>
</feature>
<feature type="compositionally biased region" description="Basic and acidic residues" evidence="7">
    <location>
        <begin position="204"/>
        <end position="217"/>
    </location>
</feature>
<comment type="similarity">
    <text evidence="2">Belongs to the MESD family.</text>
</comment>
<protein>
    <submittedName>
        <fullName evidence="10">LDLR chaperone boca</fullName>
    </submittedName>
</protein>
<dbReference type="GO" id="GO:0016055">
    <property type="term" value="P:Wnt signaling pathway"/>
    <property type="evidence" value="ECO:0007669"/>
    <property type="project" value="UniProtKB-KW"/>
</dbReference>
<feature type="signal peptide" evidence="8">
    <location>
        <begin position="1"/>
        <end position="24"/>
    </location>
</feature>
<dbReference type="InterPro" id="IPR019330">
    <property type="entry name" value="MESD"/>
</dbReference>
<dbReference type="InParanoid" id="A0A6J0C8I7"/>
<evidence type="ECO:0000256" key="2">
    <source>
        <dbReference type="ARBA" id="ARBA00011068"/>
    </source>
</evidence>
<evidence type="ECO:0000256" key="1">
    <source>
        <dbReference type="ARBA" id="ARBA00004240"/>
    </source>
</evidence>
<dbReference type="RefSeq" id="XP_015522887.1">
    <property type="nucleotide sequence ID" value="XM_015667401.2"/>
</dbReference>
<dbReference type="Pfam" id="PF10185">
    <property type="entry name" value="Mesd"/>
    <property type="match status" value="1"/>
</dbReference>
<evidence type="ECO:0000256" key="8">
    <source>
        <dbReference type="SAM" id="SignalP"/>
    </source>
</evidence>
<dbReference type="Gene3D" id="3.30.70.260">
    <property type="match status" value="1"/>
</dbReference>